<comment type="caution">
    <text evidence="4">The sequence shown here is derived from an EMBL/GenBank/DDBJ whole genome shotgun (WGS) entry which is preliminary data.</text>
</comment>
<accession>A0A814WUE7</accession>
<dbReference type="Proteomes" id="UP000663845">
    <property type="component" value="Unassembled WGS sequence"/>
</dbReference>
<dbReference type="GO" id="GO:0003968">
    <property type="term" value="F:RNA-directed RNA polymerase activity"/>
    <property type="evidence" value="ECO:0007669"/>
    <property type="project" value="UniProtKB-KW"/>
</dbReference>
<keyword evidence="2" id="KW-0472">Membrane</keyword>
<dbReference type="GO" id="GO:0031380">
    <property type="term" value="C:nuclear RNA-directed RNA polymerase complex"/>
    <property type="evidence" value="ECO:0007669"/>
    <property type="project" value="TreeGrafter"/>
</dbReference>
<dbReference type="GO" id="GO:0003723">
    <property type="term" value="F:RNA binding"/>
    <property type="evidence" value="ECO:0007669"/>
    <property type="project" value="UniProtKB-KW"/>
</dbReference>
<dbReference type="AlphaFoldDB" id="A0A814WUE7"/>
<gene>
    <name evidence="4" type="ORF">JYZ213_LOCUS27016</name>
</gene>
<evidence type="ECO:0000256" key="1">
    <source>
        <dbReference type="RuleBase" id="RU363098"/>
    </source>
</evidence>
<evidence type="ECO:0000259" key="3">
    <source>
        <dbReference type="Pfam" id="PF05183"/>
    </source>
</evidence>
<feature type="transmembrane region" description="Helical" evidence="2">
    <location>
        <begin position="961"/>
        <end position="980"/>
    </location>
</feature>
<organism evidence="4 5">
    <name type="scientific">Adineta steineri</name>
    <dbReference type="NCBI Taxonomy" id="433720"/>
    <lineage>
        <taxon>Eukaryota</taxon>
        <taxon>Metazoa</taxon>
        <taxon>Spiralia</taxon>
        <taxon>Gnathifera</taxon>
        <taxon>Rotifera</taxon>
        <taxon>Eurotatoria</taxon>
        <taxon>Bdelloidea</taxon>
        <taxon>Adinetida</taxon>
        <taxon>Adinetidae</taxon>
        <taxon>Adineta</taxon>
    </lineage>
</organism>
<dbReference type="GO" id="GO:0030422">
    <property type="term" value="P:siRNA processing"/>
    <property type="evidence" value="ECO:0007669"/>
    <property type="project" value="TreeGrafter"/>
</dbReference>
<keyword evidence="2" id="KW-1133">Transmembrane helix</keyword>
<dbReference type="Pfam" id="PF05183">
    <property type="entry name" value="RdRP"/>
    <property type="match status" value="1"/>
</dbReference>
<proteinExistence type="inferred from homology"/>
<dbReference type="EC" id="2.7.7.48" evidence="1"/>
<evidence type="ECO:0000313" key="5">
    <source>
        <dbReference type="Proteomes" id="UP000663845"/>
    </source>
</evidence>
<reference evidence="4" key="1">
    <citation type="submission" date="2021-02" db="EMBL/GenBank/DDBJ databases">
        <authorList>
            <person name="Nowell W R."/>
        </authorList>
    </citation>
    <scope>NUCLEOTIDE SEQUENCE</scope>
</reference>
<protein>
    <recommendedName>
        <fullName evidence="1">RNA-dependent RNA polymerase</fullName>
        <ecNumber evidence="1">2.7.7.48</ecNumber>
    </recommendedName>
</protein>
<evidence type="ECO:0000313" key="4">
    <source>
        <dbReference type="EMBL" id="CAF1202942.1"/>
    </source>
</evidence>
<dbReference type="InterPro" id="IPR057596">
    <property type="entry name" value="RDRP_core"/>
</dbReference>
<keyword evidence="2" id="KW-0812">Transmembrane</keyword>
<feature type="domain" description="RDRP core" evidence="3">
    <location>
        <begin position="326"/>
        <end position="905"/>
    </location>
</feature>
<dbReference type="InterPro" id="IPR007855">
    <property type="entry name" value="RDRP"/>
</dbReference>
<keyword evidence="1" id="KW-0548">Nucleotidyltransferase</keyword>
<sequence length="984" mass="114755">MIWKNINDKLRFQRELNRNSFEQSDVEQTSSYERKMAYFIRFHLRDILTSDHRHVWFNIQTKSLDDIPDRSQVLMKVLDEIPVVYCFGSMLSYDTFMGHFNDRPLARIYVQKFPKAINLETTTHSFIIRLKNIDPQILINHSTHDNSIQMIFQLQASPIIKQRNEQNHLDKKRMMEEIPLCSDLLIRFFPANMAWIFLRDLPIAGYSRRASDNVFHINFALFEWHKHSGNLPRMGKPSYNSHYDSYGIEMLWSLGYKFQDKHSANSQWIRTMPEKKFYNLCCTIWHNLKKNHCYQIQDALNEQTLKIHDKPSNVLPQLKEVPFVIITPHRIEYQPLQSTICHRGFDLYPSENWLLVHIRDYNGIDKIKDIDLPMRVYFRNKMLQGIRYKDRQYRYFGSSNSQMKDQAGWFLSVPAGENMKSAREKVGDVSKIRQVSTYTARVGLYLTTSKPTEIKLTYKGESEKADGEPYIKRTPSFFSRMKKMFFKSRQKTIEYMAITIPDIERNDFKFTDGCGKISFDLAKKVAISIGIPIMNACDIPSAFQIRIAGCKGMLSIDPESKLGDNKFYILVRESMIKFDGTDWTLHIVDHARPMPLSLNNQVIRLLSDLGISNGVFESIQTRCIDRQEFWHPPAKSYLNALDSLDQSVINSMRQKYKNTKYFLRRNKIPLPVNDARNLFGIADESGQLRPGQCFIQYRDLENSSRSKKYIIHEGPVIVTKNPCLHPGDIRKLEAVFIPELENCIRDCVVFSTEGFRPTCNEIAGSDLDGDQYWVYWGHEIRITNVEQPLLYPSAKKSRGTEVTDELIVDHVLDTFTNNLPGLISNIHKVIAEKHPHGTRSKECQECAALFSRAIDACKTGETITRRRIDELKETYYQTCPTWMMKFDKREMDPASKSINEILYRKALETYIHPDNYQDVLRPLSGDERCVNQITIDIDDTNQVSQGDSYEDKINRCRSCCACVCCLLFVIIVVICVFAFWEKKK</sequence>
<name>A0A814WUE7_9BILA</name>
<dbReference type="PANTHER" id="PTHR23079">
    <property type="entry name" value="RNA-DEPENDENT RNA POLYMERASE"/>
    <property type="match status" value="1"/>
</dbReference>
<dbReference type="PANTHER" id="PTHR23079:SF55">
    <property type="entry name" value="RNA-DIRECTED RNA POLYMERASE"/>
    <property type="match status" value="1"/>
</dbReference>
<dbReference type="EMBL" id="CAJNOG010000369">
    <property type="protein sequence ID" value="CAF1202942.1"/>
    <property type="molecule type" value="Genomic_DNA"/>
</dbReference>
<comment type="catalytic activity">
    <reaction evidence="1">
        <text>RNA(n) + a ribonucleoside 5'-triphosphate = RNA(n+1) + diphosphate</text>
        <dbReference type="Rhea" id="RHEA:21248"/>
        <dbReference type="Rhea" id="RHEA-COMP:14527"/>
        <dbReference type="Rhea" id="RHEA-COMP:17342"/>
        <dbReference type="ChEBI" id="CHEBI:33019"/>
        <dbReference type="ChEBI" id="CHEBI:61557"/>
        <dbReference type="ChEBI" id="CHEBI:140395"/>
        <dbReference type="EC" id="2.7.7.48"/>
    </reaction>
</comment>
<keyword evidence="1" id="KW-0696">RNA-directed RNA polymerase</keyword>
<evidence type="ECO:0000256" key="2">
    <source>
        <dbReference type="SAM" id="Phobius"/>
    </source>
</evidence>
<keyword evidence="1" id="KW-0694">RNA-binding</keyword>
<comment type="similarity">
    <text evidence="1">Belongs to the RdRP family.</text>
</comment>
<keyword evidence="1" id="KW-0808">Transferase</keyword>